<evidence type="ECO:0008006" key="4">
    <source>
        <dbReference type="Google" id="ProtNLM"/>
    </source>
</evidence>
<comment type="caution">
    <text evidence="2">The sequence shown here is derived from an EMBL/GenBank/DDBJ whole genome shotgun (WGS) entry which is preliminary data.</text>
</comment>
<evidence type="ECO:0000313" key="2">
    <source>
        <dbReference type="EMBL" id="POY71748.1"/>
    </source>
</evidence>
<name>A0A2S5B4P8_9BASI</name>
<accession>A0A2S5B4P8</accession>
<feature type="compositionally biased region" description="Low complexity" evidence="1">
    <location>
        <begin position="335"/>
        <end position="352"/>
    </location>
</feature>
<feature type="region of interest" description="Disordered" evidence="1">
    <location>
        <begin position="1"/>
        <end position="21"/>
    </location>
</feature>
<dbReference type="OrthoDB" id="1882346at2759"/>
<dbReference type="EMBL" id="PJQD01000072">
    <property type="protein sequence ID" value="POY71748.1"/>
    <property type="molecule type" value="Genomic_DNA"/>
</dbReference>
<keyword evidence="3" id="KW-1185">Reference proteome</keyword>
<evidence type="ECO:0000313" key="3">
    <source>
        <dbReference type="Proteomes" id="UP000237144"/>
    </source>
</evidence>
<dbReference type="Proteomes" id="UP000237144">
    <property type="component" value="Unassembled WGS sequence"/>
</dbReference>
<dbReference type="STRING" id="741276.A0A2S5B4P8"/>
<feature type="compositionally biased region" description="Basic and acidic residues" evidence="1">
    <location>
        <begin position="1"/>
        <end position="19"/>
    </location>
</feature>
<sequence length="476" mass="51538">MLLDVPKPEANDTSTDKEAMTSTPIQTKRLLVTATTVDPKDPRTHVQLVRVAIAPFSSGKWHIEYEQPSSLQGRFQPARVNLRWSGCTDSTLRRARLAVSVGDESHASTGVLQVDGPGNGGWSLAVGRPGRECAVVLEIEPDEPSVSATPLPIERCLALIDGPGAIDLCLTFAGDSRKLWASSVVLARVSPWWATYITSSGYYESSISHAATPAERADWEDSDCSDDEDEDAVAATATAMASAKLLDTPPPSPPVRLRELPSWCRVVPIQGTSYRTYRAFLAWVLTGADIEFAPLTSSFRFSSKEFAPSYSCGASTVASRAASPAPGRKPNLQFSSSSAPAATSTSSAGALLSATPRKRRAAAIAPWSSLYPHRPKPVSPKSMYRLAHFLEIPALQTIAVEALRQQLAADTVAFEVFDDPMPEVYDEVAATEIDFAMANWSKVKASRAMRNVQDRMVEEGATVYELRTLFRLCGMN</sequence>
<gene>
    <name evidence="2" type="ORF">BMF94_5109</name>
</gene>
<organism evidence="2 3">
    <name type="scientific">Rhodotorula taiwanensis</name>
    <dbReference type="NCBI Taxonomy" id="741276"/>
    <lineage>
        <taxon>Eukaryota</taxon>
        <taxon>Fungi</taxon>
        <taxon>Dikarya</taxon>
        <taxon>Basidiomycota</taxon>
        <taxon>Pucciniomycotina</taxon>
        <taxon>Microbotryomycetes</taxon>
        <taxon>Sporidiobolales</taxon>
        <taxon>Sporidiobolaceae</taxon>
        <taxon>Rhodotorula</taxon>
    </lineage>
</organism>
<evidence type="ECO:0000256" key="1">
    <source>
        <dbReference type="SAM" id="MobiDB-lite"/>
    </source>
</evidence>
<protein>
    <recommendedName>
        <fullName evidence="4">BTB domain-containing protein</fullName>
    </recommendedName>
</protein>
<feature type="region of interest" description="Disordered" evidence="1">
    <location>
        <begin position="320"/>
        <end position="352"/>
    </location>
</feature>
<dbReference type="AlphaFoldDB" id="A0A2S5B4P8"/>
<proteinExistence type="predicted"/>
<reference evidence="2 3" key="1">
    <citation type="journal article" date="2018" name="Front. Microbiol.">
        <title>Prospects for Fungal Bioremediation of Acidic Radioactive Waste Sites: Characterization and Genome Sequence of Rhodotorula taiwanensis MD1149.</title>
        <authorList>
            <person name="Tkavc R."/>
            <person name="Matrosova V.Y."/>
            <person name="Grichenko O.E."/>
            <person name="Gostincar C."/>
            <person name="Volpe R.P."/>
            <person name="Klimenkova P."/>
            <person name="Gaidamakova E.K."/>
            <person name="Zhou C.E."/>
            <person name="Stewart B.J."/>
            <person name="Lyman M.G."/>
            <person name="Malfatti S.A."/>
            <person name="Rubinfeld B."/>
            <person name="Courtot M."/>
            <person name="Singh J."/>
            <person name="Dalgard C.L."/>
            <person name="Hamilton T."/>
            <person name="Frey K.G."/>
            <person name="Gunde-Cimerman N."/>
            <person name="Dugan L."/>
            <person name="Daly M.J."/>
        </authorList>
    </citation>
    <scope>NUCLEOTIDE SEQUENCE [LARGE SCALE GENOMIC DNA]</scope>
    <source>
        <strain evidence="2 3">MD1149</strain>
    </source>
</reference>